<protein>
    <recommendedName>
        <fullName evidence="5">Secreted protein</fullName>
    </recommendedName>
</protein>
<dbReference type="AlphaFoldDB" id="V6F4B6"/>
<organism evidence="3 4">
    <name type="scientific">Magnetospirillum gryphiswaldense (strain DSM 6361 / JCM 21280 / NBRC 15271 / MSR-1)</name>
    <dbReference type="NCBI Taxonomy" id="431944"/>
    <lineage>
        <taxon>Bacteria</taxon>
        <taxon>Pseudomonadati</taxon>
        <taxon>Pseudomonadota</taxon>
        <taxon>Alphaproteobacteria</taxon>
        <taxon>Rhodospirillales</taxon>
        <taxon>Rhodospirillaceae</taxon>
        <taxon>Magnetospirillum</taxon>
    </lineage>
</organism>
<sequence length="80" mass="8651">MSGIRQNLRKILIGLVFFSLLAVVAAPASHAAASRATAVQPPRQGLADLIRKPTKKPEQTRIASRQDELPRPLSSVGLLR</sequence>
<evidence type="ECO:0008006" key="5">
    <source>
        <dbReference type="Google" id="ProtNLM"/>
    </source>
</evidence>
<name>V6F4B6_MAGGM</name>
<gene>
    <name evidence="3" type="ordered locus">MGMSRv2__2098</name>
</gene>
<dbReference type="HOGENOM" id="CLU_2585507_0_0_5"/>
<evidence type="ECO:0000256" key="1">
    <source>
        <dbReference type="SAM" id="MobiDB-lite"/>
    </source>
</evidence>
<reference evidence="3 4" key="1">
    <citation type="journal article" date="2014" name="Genome Announc.">
        <title>Complete genome sequence of Magnetospirillum gryphiswaldense MSR-1.</title>
        <authorList>
            <person name="Wang X."/>
            <person name="Wang Q."/>
            <person name="Zhang W."/>
            <person name="Wang Y."/>
            <person name="Li L."/>
            <person name="Wen T."/>
            <person name="Zhang T."/>
            <person name="Zhang Y."/>
            <person name="Xu J."/>
            <person name="Hu J."/>
            <person name="Li S."/>
            <person name="Liu L."/>
            <person name="Liu J."/>
            <person name="Jiang W."/>
            <person name="Tian J."/>
            <person name="Li Y."/>
            <person name="Schuler D."/>
            <person name="Wang L."/>
            <person name="Li J."/>
        </authorList>
    </citation>
    <scope>NUCLEOTIDE SEQUENCE [LARGE SCALE GENOMIC DNA]</scope>
    <source>
        <strain evidence="4">DSM 6361 / JCM 21280 / NBRC 15271 / MSR-1</strain>
    </source>
</reference>
<feature type="compositionally biased region" description="Basic and acidic residues" evidence="1">
    <location>
        <begin position="49"/>
        <end position="70"/>
    </location>
</feature>
<dbReference type="Proteomes" id="UP000018922">
    <property type="component" value="Chromosome I"/>
</dbReference>
<dbReference type="STRING" id="1430440.MGMSRv2__2098"/>
<proteinExistence type="predicted"/>
<feature type="region of interest" description="Disordered" evidence="1">
    <location>
        <begin position="32"/>
        <end position="80"/>
    </location>
</feature>
<evidence type="ECO:0000313" key="3">
    <source>
        <dbReference type="EMBL" id="CDK99313.1"/>
    </source>
</evidence>
<dbReference type="KEGG" id="mgy:MGMSRv2__2098"/>
<evidence type="ECO:0000256" key="2">
    <source>
        <dbReference type="SAM" id="SignalP"/>
    </source>
</evidence>
<keyword evidence="4" id="KW-1185">Reference proteome</keyword>
<feature type="signal peptide" evidence="2">
    <location>
        <begin position="1"/>
        <end position="25"/>
    </location>
</feature>
<accession>V6F4B6</accession>
<keyword evidence="2" id="KW-0732">Signal</keyword>
<feature type="chain" id="PRO_5004745247" description="Secreted protein" evidence="2">
    <location>
        <begin position="26"/>
        <end position="80"/>
    </location>
</feature>
<evidence type="ECO:0000313" key="4">
    <source>
        <dbReference type="Proteomes" id="UP000018922"/>
    </source>
</evidence>
<dbReference type="EMBL" id="HG794546">
    <property type="protein sequence ID" value="CDK99313.1"/>
    <property type="molecule type" value="Genomic_DNA"/>
</dbReference>